<feature type="coiled-coil region" evidence="1">
    <location>
        <begin position="19"/>
        <end position="63"/>
    </location>
</feature>
<keyword evidence="4" id="KW-1185">Reference proteome</keyword>
<reference evidence="3 4" key="1">
    <citation type="submission" date="2018-04" db="EMBL/GenBank/DDBJ databases">
        <authorList>
            <person name="Zhang X."/>
            <person name="Yuan J."/>
            <person name="Li F."/>
            <person name="Xiang J."/>
        </authorList>
    </citation>
    <scope>NUCLEOTIDE SEQUENCE [LARGE SCALE GENOMIC DNA]</scope>
    <source>
        <tissue evidence="3">Muscle</tissue>
    </source>
</reference>
<dbReference type="AlphaFoldDB" id="A0A3R7M791"/>
<protein>
    <submittedName>
        <fullName evidence="3">Uncharacterized protein</fullName>
    </submittedName>
</protein>
<evidence type="ECO:0000256" key="1">
    <source>
        <dbReference type="SAM" id="Coils"/>
    </source>
</evidence>
<evidence type="ECO:0000256" key="2">
    <source>
        <dbReference type="SAM" id="MobiDB-lite"/>
    </source>
</evidence>
<evidence type="ECO:0000313" key="4">
    <source>
        <dbReference type="Proteomes" id="UP000283509"/>
    </source>
</evidence>
<accession>A0A3R7M791</accession>
<reference evidence="3 4" key="2">
    <citation type="submission" date="2019-01" db="EMBL/GenBank/DDBJ databases">
        <title>The decoding of complex shrimp genome reveals the adaptation for benthos swimmer, frequently molting mechanism and breeding impact on genome.</title>
        <authorList>
            <person name="Sun Y."/>
            <person name="Gao Y."/>
            <person name="Yu Y."/>
        </authorList>
    </citation>
    <scope>NUCLEOTIDE SEQUENCE [LARGE SCALE GENOMIC DNA]</scope>
    <source>
        <tissue evidence="3">Muscle</tissue>
    </source>
</reference>
<gene>
    <name evidence="3" type="ORF">C7M84_006605</name>
</gene>
<dbReference type="Proteomes" id="UP000283509">
    <property type="component" value="Unassembled WGS sequence"/>
</dbReference>
<proteinExistence type="predicted"/>
<name>A0A3R7M791_PENVA</name>
<evidence type="ECO:0000313" key="3">
    <source>
        <dbReference type="EMBL" id="ROT74848.1"/>
    </source>
</evidence>
<sequence>MKVPDIIRVFKELGNGKVKQEHENLAQELCALRKEHERASKTIDALVESQEQLNQTLQLLTELLIVLNSLSSRPWPDLQESIRDVLGQGGLRQDSGVRVNEARRRFLGKGHQRSSTPPQGPRPLGSSLIRRGRIEDEPRSGTSVASHLLGTHEDHPRGPVLRRLLSAAVHPDRFTCLWRPASLPRQQANRPVQLRRLLGDATFLGTSLPEKQSEMGPGRNCGLIYRTPCFAGSLRANLCSLQVDLQRARSSSAYLLQLRPHLLRGMP</sequence>
<dbReference type="EMBL" id="QCYY01001840">
    <property type="protein sequence ID" value="ROT74848.1"/>
    <property type="molecule type" value="Genomic_DNA"/>
</dbReference>
<dbReference type="OrthoDB" id="6366364at2759"/>
<organism evidence="3 4">
    <name type="scientific">Penaeus vannamei</name>
    <name type="common">Whiteleg shrimp</name>
    <name type="synonym">Litopenaeus vannamei</name>
    <dbReference type="NCBI Taxonomy" id="6689"/>
    <lineage>
        <taxon>Eukaryota</taxon>
        <taxon>Metazoa</taxon>
        <taxon>Ecdysozoa</taxon>
        <taxon>Arthropoda</taxon>
        <taxon>Crustacea</taxon>
        <taxon>Multicrustacea</taxon>
        <taxon>Malacostraca</taxon>
        <taxon>Eumalacostraca</taxon>
        <taxon>Eucarida</taxon>
        <taxon>Decapoda</taxon>
        <taxon>Dendrobranchiata</taxon>
        <taxon>Penaeoidea</taxon>
        <taxon>Penaeidae</taxon>
        <taxon>Penaeus</taxon>
    </lineage>
</organism>
<comment type="caution">
    <text evidence="3">The sequence shown here is derived from an EMBL/GenBank/DDBJ whole genome shotgun (WGS) entry which is preliminary data.</text>
</comment>
<keyword evidence="1" id="KW-0175">Coiled coil</keyword>
<feature type="region of interest" description="Disordered" evidence="2">
    <location>
        <begin position="106"/>
        <end position="156"/>
    </location>
</feature>